<dbReference type="EMBL" id="BRXW01000486">
    <property type="protein sequence ID" value="GMH59221.1"/>
    <property type="molecule type" value="Genomic_DNA"/>
</dbReference>
<comment type="caution">
    <text evidence="1">The sequence shown here is derived from an EMBL/GenBank/DDBJ whole genome shotgun (WGS) entry which is preliminary data.</text>
</comment>
<dbReference type="Proteomes" id="UP001165122">
    <property type="component" value="Unassembled WGS sequence"/>
</dbReference>
<organism evidence="1 2">
    <name type="scientific">Triparma laevis f. longispina</name>
    <dbReference type="NCBI Taxonomy" id="1714387"/>
    <lineage>
        <taxon>Eukaryota</taxon>
        <taxon>Sar</taxon>
        <taxon>Stramenopiles</taxon>
        <taxon>Ochrophyta</taxon>
        <taxon>Bolidophyceae</taxon>
        <taxon>Parmales</taxon>
        <taxon>Triparmaceae</taxon>
        <taxon>Triparma</taxon>
    </lineage>
</organism>
<protein>
    <submittedName>
        <fullName evidence="1">Uncharacterized protein</fullName>
    </submittedName>
</protein>
<evidence type="ECO:0000313" key="1">
    <source>
        <dbReference type="EMBL" id="GMH59221.1"/>
    </source>
</evidence>
<gene>
    <name evidence="1" type="ORF">TrLO_g15038</name>
</gene>
<dbReference type="OrthoDB" id="2150942at2759"/>
<keyword evidence="2" id="KW-1185">Reference proteome</keyword>
<evidence type="ECO:0000313" key="2">
    <source>
        <dbReference type="Proteomes" id="UP001165122"/>
    </source>
</evidence>
<accession>A0A9W6ZVM3</accession>
<proteinExistence type="predicted"/>
<dbReference type="AlphaFoldDB" id="A0A9W6ZVM3"/>
<name>A0A9W6ZVM3_9STRA</name>
<reference evidence="2" key="1">
    <citation type="journal article" date="2023" name="Commun. Biol.">
        <title>Genome analysis of Parmales, the sister group of diatoms, reveals the evolutionary specialization of diatoms from phago-mixotrophs to photoautotrophs.</title>
        <authorList>
            <person name="Ban H."/>
            <person name="Sato S."/>
            <person name="Yoshikawa S."/>
            <person name="Yamada K."/>
            <person name="Nakamura Y."/>
            <person name="Ichinomiya M."/>
            <person name="Sato N."/>
            <person name="Blanc-Mathieu R."/>
            <person name="Endo H."/>
            <person name="Kuwata A."/>
            <person name="Ogata H."/>
        </authorList>
    </citation>
    <scope>NUCLEOTIDE SEQUENCE [LARGE SCALE GENOMIC DNA]</scope>
    <source>
        <strain evidence="2">NIES 3700</strain>
    </source>
</reference>
<sequence>MSRPPKVRNYYSEYHGHLVPDLSLVYQTLRSPPSPSSSSSSDQPLIWLAGDSSLDNKYWLREKAEAVGGYERVLEPSVMLKDVCYHLTKLSLTNPNLPITINTSVEATTLQQRNLGLLDQDKFIRDNLQPQDTLIISIGGNDIALSPSPCTIFNMLCLTWFTPQVCIENGFGTALPFDDFSCGCTTGILSNLLSFPFGLGYFIHLFKVRITAYINKLLNKTKPQKIVVCMIYYLDEKEGGSWADATLSTLGYNSNPGKLQSMIKKIYEQAISKIKIPGVEVVGCPLFEVLDGKDTRDYVARVEPSERGGEKMARLLSLCVTGDIGGGGVDRN</sequence>